<proteinExistence type="predicted"/>
<gene>
    <name evidence="2" type="ORF">LIP_0253</name>
</gene>
<dbReference type="RefSeq" id="WP_068133261.1">
    <property type="nucleotide sequence ID" value="NZ_AP014924.1"/>
</dbReference>
<keyword evidence="1" id="KW-0472">Membrane</keyword>
<accession>A0A0K2SG92</accession>
<evidence type="ECO:0000313" key="3">
    <source>
        <dbReference type="Proteomes" id="UP000065807"/>
    </source>
</evidence>
<feature type="transmembrane region" description="Helical" evidence="1">
    <location>
        <begin position="112"/>
        <end position="133"/>
    </location>
</feature>
<keyword evidence="1" id="KW-0812">Transmembrane</keyword>
<evidence type="ECO:0000313" key="2">
    <source>
        <dbReference type="EMBL" id="BAS26110.1"/>
    </source>
</evidence>
<feature type="transmembrane region" description="Helical" evidence="1">
    <location>
        <begin position="153"/>
        <end position="175"/>
    </location>
</feature>
<sequence>MSAIASGMGARLTGMTARGFGRLLRKELRGQENLFPLLLGLTVLWDLFLATRRGAWGPEIVGGLSLIPLGLLPFWSLWAGFQSVRSEWSGDHAQMLLAFPVPYWQVQATKLLAIWLQVLAVAVVAGGASLVYFGPLVQRGMQELWQHLRFADLVQVGLLCGLVVVHLSVFGQFVSAAWRSVARYGALVALWATVLVGWASGRISGLLGYLFRWVPDLTLVGVSVSSDAMRTQVVRQPVILDSAPLLGSVLFAAILFAVGALLLERAADV</sequence>
<feature type="transmembrane region" description="Helical" evidence="1">
    <location>
        <begin position="245"/>
        <end position="263"/>
    </location>
</feature>
<dbReference type="STRING" id="1555112.LIP_0253"/>
<dbReference type="KEGG" id="lpil:LIP_0253"/>
<evidence type="ECO:0000256" key="1">
    <source>
        <dbReference type="SAM" id="Phobius"/>
    </source>
</evidence>
<feature type="transmembrane region" description="Helical" evidence="1">
    <location>
        <begin position="61"/>
        <end position="81"/>
    </location>
</feature>
<keyword evidence="3" id="KW-1185">Reference proteome</keyword>
<organism evidence="2 3">
    <name type="scientific">Limnochorda pilosa</name>
    <dbReference type="NCBI Taxonomy" id="1555112"/>
    <lineage>
        <taxon>Bacteria</taxon>
        <taxon>Bacillati</taxon>
        <taxon>Bacillota</taxon>
        <taxon>Limnochordia</taxon>
        <taxon>Limnochordales</taxon>
        <taxon>Limnochordaceae</taxon>
        <taxon>Limnochorda</taxon>
    </lineage>
</organism>
<protein>
    <submittedName>
        <fullName evidence="2">Uncharacterized protein</fullName>
    </submittedName>
</protein>
<reference evidence="3" key="1">
    <citation type="submission" date="2015-07" db="EMBL/GenBank/DDBJ databases">
        <title>Complete genome sequence and phylogenetic analysis of Limnochorda pilosa.</title>
        <authorList>
            <person name="Watanabe M."/>
            <person name="Kojima H."/>
            <person name="Fukui M."/>
        </authorList>
    </citation>
    <scope>NUCLEOTIDE SEQUENCE [LARGE SCALE GENOMIC DNA]</scope>
    <source>
        <strain evidence="3">HC45</strain>
    </source>
</reference>
<feature type="transmembrane region" description="Helical" evidence="1">
    <location>
        <begin position="33"/>
        <end position="49"/>
    </location>
</feature>
<dbReference type="Proteomes" id="UP000065807">
    <property type="component" value="Chromosome"/>
</dbReference>
<feature type="transmembrane region" description="Helical" evidence="1">
    <location>
        <begin position="181"/>
        <end position="199"/>
    </location>
</feature>
<keyword evidence="1" id="KW-1133">Transmembrane helix</keyword>
<reference evidence="3" key="2">
    <citation type="journal article" date="2016" name="Int. J. Syst. Evol. Microbiol.">
        <title>Complete genome sequence and cell structure of Limnochorda pilosa, a Gram-negative spore-former within the phylum Firmicutes.</title>
        <authorList>
            <person name="Watanabe M."/>
            <person name="Kojima H."/>
            <person name="Fukui M."/>
        </authorList>
    </citation>
    <scope>NUCLEOTIDE SEQUENCE [LARGE SCALE GENOMIC DNA]</scope>
    <source>
        <strain evidence="3">HC45</strain>
    </source>
</reference>
<dbReference type="EMBL" id="AP014924">
    <property type="protein sequence ID" value="BAS26110.1"/>
    <property type="molecule type" value="Genomic_DNA"/>
</dbReference>
<name>A0A0K2SG92_LIMPI</name>
<dbReference type="AlphaFoldDB" id="A0A0K2SG92"/>